<keyword evidence="6" id="KW-1185">Reference proteome</keyword>
<feature type="domain" description="AIG1-type G" evidence="4">
    <location>
        <begin position="290"/>
        <end position="489"/>
    </location>
</feature>
<feature type="domain" description="AIG1-type G" evidence="4">
    <location>
        <begin position="57"/>
        <end position="255"/>
    </location>
</feature>
<sequence length="650" mass="75790">MLSGTKSLISSKHSNTPVLDTVVLDVYCHLNVSLKKSLNYLIIRLSGKMSKHQENNQTELRAVLIGRRYSGKASVINTILETSETEAEEDKHVKREGFIDGRRVSLVKTPGWWKTFILKDLSNISKQQLVRRISLISPGPHVVLIVIPADLPFTDNDRRFLEEYVELLGPNVWNHTLIIFTRGDLIKLEDLEKDISKNGSALKWLFEKCENKYHVFNNSNHHDRNQVKELLIKIEQIVWKNNGKHFDIDLKKVKEVNEQWEEIKTRASFRKSRVQKERSTVQEKAYVRRLEEIRVVLFGWVLAGKSSAGNTILNRDEFAIGGQTGKGNRGFGDVDGRKINVLDTPGWWKYFASELNPDFIRSTILESISECKKFPHAMLLVIPADTSFQEEQKRIIEQNMVTLGDDVWRHTIVLFTWGDRFKDISIEQHIEAEGEALQWLIEKCRNRYHVFDNTDKKNQDQVTELLQKIDEMVAENSLFYLNTQRNCDEKSEDLKIEIRLKDVYHLLEEGFKRKAVEIRRKIENLCMHIMKDCLSLKDSQSMDDPLNYQDKPPDEPLNVISTLQQDSIPEPIKTLLEREFSRWESIIIDGVRESLQEIKSSFELSQAEKIKMSMDAVDRWLQNYNHYVQHTTDKIQAPESRIRGKRTKLY</sequence>
<gene>
    <name evidence="5" type="ORF">QQF64_003354</name>
</gene>
<keyword evidence="3" id="KW-0342">GTP-binding</keyword>
<dbReference type="EMBL" id="JAYMGO010000011">
    <property type="protein sequence ID" value="KAL1265327.1"/>
    <property type="molecule type" value="Genomic_DNA"/>
</dbReference>
<name>A0ABR3ML34_9TELE</name>
<dbReference type="InterPro" id="IPR045058">
    <property type="entry name" value="GIMA/IAN/Toc"/>
</dbReference>
<evidence type="ECO:0000256" key="2">
    <source>
        <dbReference type="ARBA" id="ARBA00022741"/>
    </source>
</evidence>
<dbReference type="PROSITE" id="PS51720">
    <property type="entry name" value="G_AIG1"/>
    <property type="match status" value="2"/>
</dbReference>
<organism evidence="5 6">
    <name type="scientific">Cirrhinus molitorella</name>
    <name type="common">mud carp</name>
    <dbReference type="NCBI Taxonomy" id="172907"/>
    <lineage>
        <taxon>Eukaryota</taxon>
        <taxon>Metazoa</taxon>
        <taxon>Chordata</taxon>
        <taxon>Craniata</taxon>
        <taxon>Vertebrata</taxon>
        <taxon>Euteleostomi</taxon>
        <taxon>Actinopterygii</taxon>
        <taxon>Neopterygii</taxon>
        <taxon>Teleostei</taxon>
        <taxon>Ostariophysi</taxon>
        <taxon>Cypriniformes</taxon>
        <taxon>Cyprinidae</taxon>
        <taxon>Labeoninae</taxon>
        <taxon>Labeonini</taxon>
        <taxon>Cirrhinus</taxon>
    </lineage>
</organism>
<dbReference type="Proteomes" id="UP001558613">
    <property type="component" value="Unassembled WGS sequence"/>
</dbReference>
<evidence type="ECO:0000256" key="3">
    <source>
        <dbReference type="ARBA" id="ARBA00023134"/>
    </source>
</evidence>
<evidence type="ECO:0000256" key="1">
    <source>
        <dbReference type="ARBA" id="ARBA00008535"/>
    </source>
</evidence>
<comment type="similarity">
    <text evidence="1">Belongs to the TRAFAC class TrmE-Era-EngA-EngB-Septin-like GTPase superfamily. AIG1/Toc34/Toc159-like paraseptin GTPase family. IAN subfamily.</text>
</comment>
<keyword evidence="2" id="KW-0547">Nucleotide-binding</keyword>
<evidence type="ECO:0000313" key="6">
    <source>
        <dbReference type="Proteomes" id="UP001558613"/>
    </source>
</evidence>
<dbReference type="InterPro" id="IPR027417">
    <property type="entry name" value="P-loop_NTPase"/>
</dbReference>
<proteinExistence type="inferred from homology"/>
<accession>A0ABR3ML34</accession>
<comment type="caution">
    <text evidence="5">The sequence shown here is derived from an EMBL/GenBank/DDBJ whole genome shotgun (WGS) entry which is preliminary data.</text>
</comment>
<dbReference type="PANTHER" id="PTHR10903">
    <property type="entry name" value="GTPASE, IMAP FAMILY MEMBER-RELATED"/>
    <property type="match status" value="1"/>
</dbReference>
<dbReference type="Gene3D" id="3.40.50.300">
    <property type="entry name" value="P-loop containing nucleotide triphosphate hydrolases"/>
    <property type="match status" value="2"/>
</dbReference>
<reference evidence="5 6" key="1">
    <citation type="submission" date="2023-09" db="EMBL/GenBank/DDBJ databases">
        <authorList>
            <person name="Wang M."/>
        </authorList>
    </citation>
    <scope>NUCLEOTIDE SEQUENCE [LARGE SCALE GENOMIC DNA]</scope>
    <source>
        <strain evidence="5">GT-2023</strain>
        <tissue evidence="5">Liver</tissue>
    </source>
</reference>
<dbReference type="PANTHER" id="PTHR10903:SF107">
    <property type="entry name" value="GTPASE IMAP FAMILY MEMBER 4-LIKE-RELATED"/>
    <property type="match status" value="1"/>
</dbReference>
<dbReference type="InterPro" id="IPR006703">
    <property type="entry name" value="G_AIG1"/>
</dbReference>
<dbReference type="Pfam" id="PF04548">
    <property type="entry name" value="AIG1"/>
    <property type="match status" value="2"/>
</dbReference>
<evidence type="ECO:0000313" key="5">
    <source>
        <dbReference type="EMBL" id="KAL1265327.1"/>
    </source>
</evidence>
<dbReference type="SUPFAM" id="SSF52540">
    <property type="entry name" value="P-loop containing nucleoside triphosphate hydrolases"/>
    <property type="match status" value="2"/>
</dbReference>
<protein>
    <recommendedName>
        <fullName evidence="4">AIG1-type G domain-containing protein</fullName>
    </recommendedName>
</protein>
<evidence type="ECO:0000259" key="4">
    <source>
        <dbReference type="PROSITE" id="PS51720"/>
    </source>
</evidence>